<proteinExistence type="predicted"/>
<protein>
    <submittedName>
        <fullName evidence="1">Uncharacterized protein</fullName>
    </submittedName>
</protein>
<evidence type="ECO:0000313" key="2">
    <source>
        <dbReference type="Proteomes" id="UP000436088"/>
    </source>
</evidence>
<dbReference type="Gene3D" id="1.20.5.620">
    <property type="entry name" value="F1F0 ATP synthase subunit B, membrane domain"/>
    <property type="match status" value="1"/>
</dbReference>
<organism evidence="1 2">
    <name type="scientific">Hibiscus syriacus</name>
    <name type="common">Rose of Sharon</name>
    <dbReference type="NCBI Taxonomy" id="106335"/>
    <lineage>
        <taxon>Eukaryota</taxon>
        <taxon>Viridiplantae</taxon>
        <taxon>Streptophyta</taxon>
        <taxon>Embryophyta</taxon>
        <taxon>Tracheophyta</taxon>
        <taxon>Spermatophyta</taxon>
        <taxon>Magnoliopsida</taxon>
        <taxon>eudicotyledons</taxon>
        <taxon>Gunneridae</taxon>
        <taxon>Pentapetalae</taxon>
        <taxon>rosids</taxon>
        <taxon>malvids</taxon>
        <taxon>Malvales</taxon>
        <taxon>Malvaceae</taxon>
        <taxon>Malvoideae</taxon>
        <taxon>Hibiscus</taxon>
    </lineage>
</organism>
<reference evidence="1" key="1">
    <citation type="submission" date="2019-09" db="EMBL/GenBank/DDBJ databases">
        <title>Draft genome information of white flower Hibiscus syriacus.</title>
        <authorList>
            <person name="Kim Y.-M."/>
        </authorList>
    </citation>
    <scope>NUCLEOTIDE SEQUENCE [LARGE SCALE GENOMIC DNA]</scope>
    <source>
        <strain evidence="1">YM2019G1</strain>
    </source>
</reference>
<sequence>MEANKGSIQQLLAAEQDAQHIVNAARNGSTIIILCISHTCLEKTKTGQGRGRERECAQVEDEFQKKVAEVCVVTVFRPGEPRLYSFDEAVVGPIPEEFLAELLESSVGGVVAAAAAGTSLWLQQRRRRGPRVMIPYGFLLGIIWTVG</sequence>
<dbReference type="EMBL" id="VEPZ02000921">
    <property type="protein sequence ID" value="KAE8711087.1"/>
    <property type="molecule type" value="Genomic_DNA"/>
</dbReference>
<dbReference type="AlphaFoldDB" id="A0A6A3B5Z9"/>
<accession>A0A6A3B5Z9</accession>
<comment type="caution">
    <text evidence="1">The sequence shown here is derived from an EMBL/GenBank/DDBJ whole genome shotgun (WGS) entry which is preliminary data.</text>
</comment>
<gene>
    <name evidence="1" type="ORF">F3Y22_tig00110303pilonHSYRG00167</name>
</gene>
<dbReference type="Proteomes" id="UP000436088">
    <property type="component" value="Unassembled WGS sequence"/>
</dbReference>
<keyword evidence="2" id="KW-1185">Reference proteome</keyword>
<evidence type="ECO:0000313" key="1">
    <source>
        <dbReference type="EMBL" id="KAE8711087.1"/>
    </source>
</evidence>
<name>A0A6A3B5Z9_HIBSY</name>